<evidence type="ECO:0000313" key="3">
    <source>
        <dbReference type="EMBL" id="ETN47063.1"/>
    </source>
</evidence>
<dbReference type="eggNOG" id="ENOG502RYAY">
    <property type="taxonomic scope" value="Eukaryota"/>
</dbReference>
<dbReference type="InterPro" id="IPR046623">
    <property type="entry name" value="DUF6536"/>
</dbReference>
<organism evidence="3 4">
    <name type="scientific">Cyphellophora europaea (strain CBS 101466)</name>
    <name type="common">Phialophora europaea</name>
    <dbReference type="NCBI Taxonomy" id="1220924"/>
    <lineage>
        <taxon>Eukaryota</taxon>
        <taxon>Fungi</taxon>
        <taxon>Dikarya</taxon>
        <taxon>Ascomycota</taxon>
        <taxon>Pezizomycotina</taxon>
        <taxon>Eurotiomycetes</taxon>
        <taxon>Chaetothyriomycetidae</taxon>
        <taxon>Chaetothyriales</taxon>
        <taxon>Cyphellophoraceae</taxon>
        <taxon>Cyphellophora</taxon>
    </lineage>
</organism>
<keyword evidence="1" id="KW-0812">Transmembrane</keyword>
<dbReference type="PANTHER" id="PTHR35395:SF1">
    <property type="entry name" value="DUF6536 DOMAIN-CONTAINING PROTEIN"/>
    <property type="match status" value="1"/>
</dbReference>
<dbReference type="InParanoid" id="W2SGD6"/>
<protein>
    <recommendedName>
        <fullName evidence="2">DUF6536 domain-containing protein</fullName>
    </recommendedName>
</protein>
<dbReference type="PANTHER" id="PTHR35395">
    <property type="entry name" value="DUF6536 DOMAIN-CONTAINING PROTEIN"/>
    <property type="match status" value="1"/>
</dbReference>
<feature type="transmembrane region" description="Helical" evidence="1">
    <location>
        <begin position="672"/>
        <end position="699"/>
    </location>
</feature>
<dbReference type="STRING" id="1220924.W2SGD6"/>
<reference evidence="3 4" key="1">
    <citation type="submission" date="2013-03" db="EMBL/GenBank/DDBJ databases">
        <title>The Genome Sequence of Phialophora europaea CBS 101466.</title>
        <authorList>
            <consortium name="The Broad Institute Genomics Platform"/>
            <person name="Cuomo C."/>
            <person name="de Hoog S."/>
            <person name="Gorbushina A."/>
            <person name="Walker B."/>
            <person name="Young S.K."/>
            <person name="Zeng Q."/>
            <person name="Gargeya S."/>
            <person name="Fitzgerald M."/>
            <person name="Haas B."/>
            <person name="Abouelleil A."/>
            <person name="Allen A.W."/>
            <person name="Alvarado L."/>
            <person name="Arachchi H.M."/>
            <person name="Berlin A.M."/>
            <person name="Chapman S.B."/>
            <person name="Gainer-Dewar J."/>
            <person name="Goldberg J."/>
            <person name="Griggs A."/>
            <person name="Gujja S."/>
            <person name="Hansen M."/>
            <person name="Howarth C."/>
            <person name="Imamovic A."/>
            <person name="Ireland A."/>
            <person name="Larimer J."/>
            <person name="McCowan C."/>
            <person name="Murphy C."/>
            <person name="Pearson M."/>
            <person name="Poon T.W."/>
            <person name="Priest M."/>
            <person name="Roberts A."/>
            <person name="Saif S."/>
            <person name="Shea T."/>
            <person name="Sisk P."/>
            <person name="Sykes S."/>
            <person name="Wortman J."/>
            <person name="Nusbaum C."/>
            <person name="Birren B."/>
        </authorList>
    </citation>
    <scope>NUCLEOTIDE SEQUENCE [LARGE SCALE GENOMIC DNA]</scope>
    <source>
        <strain evidence="3 4">CBS 101466</strain>
    </source>
</reference>
<evidence type="ECO:0000259" key="2">
    <source>
        <dbReference type="Pfam" id="PF20163"/>
    </source>
</evidence>
<dbReference type="Proteomes" id="UP000030752">
    <property type="component" value="Unassembled WGS sequence"/>
</dbReference>
<feature type="transmembrane region" description="Helical" evidence="1">
    <location>
        <begin position="538"/>
        <end position="560"/>
    </location>
</feature>
<feature type="domain" description="DUF6536" evidence="2">
    <location>
        <begin position="83"/>
        <end position="238"/>
    </location>
</feature>
<dbReference type="AlphaFoldDB" id="W2SGD6"/>
<dbReference type="OrthoDB" id="5429634at2759"/>
<dbReference type="VEuPathDB" id="FungiDB:HMPREF1541_01253"/>
<evidence type="ECO:0000256" key="1">
    <source>
        <dbReference type="SAM" id="Phobius"/>
    </source>
</evidence>
<feature type="transmembrane region" description="Helical" evidence="1">
    <location>
        <begin position="719"/>
        <end position="739"/>
    </location>
</feature>
<keyword evidence="1" id="KW-1133">Transmembrane helix</keyword>
<feature type="transmembrane region" description="Helical" evidence="1">
    <location>
        <begin position="400"/>
        <end position="426"/>
    </location>
</feature>
<keyword evidence="1" id="KW-0472">Membrane</keyword>
<dbReference type="Pfam" id="PF20163">
    <property type="entry name" value="DUF6536"/>
    <property type="match status" value="1"/>
</dbReference>
<dbReference type="HOGENOM" id="CLU_010112_0_0_1"/>
<dbReference type="GeneID" id="19968592"/>
<evidence type="ECO:0000313" key="4">
    <source>
        <dbReference type="Proteomes" id="UP000030752"/>
    </source>
</evidence>
<name>W2SGD6_CYPE1</name>
<proteinExistence type="predicted"/>
<keyword evidence="4" id="KW-1185">Reference proteome</keyword>
<dbReference type="EMBL" id="KB822711">
    <property type="protein sequence ID" value="ETN47063.1"/>
    <property type="molecule type" value="Genomic_DNA"/>
</dbReference>
<feature type="transmembrane region" description="Helical" evidence="1">
    <location>
        <begin position="613"/>
        <end position="635"/>
    </location>
</feature>
<accession>W2SGD6</accession>
<sequence length="843" mass="93355">MKRPWRDRVGWTLLSKSDSQHAQHDSPHDSATTIELAQLNNEEKGPIQTVSTFRSFRLNTNARKPSPKRAEDRVADSLGADGWKFGASAAAITAGVTAVVNIGFGIWILAAAGSQDPNGRILAELFHGSCSTTARMNTWSHLAINVISTCLLAGSNYCMQCLVAPSRADVNQAHAKGRWLDIGLPSIRNLHHISRLRCCLWGLLAISSLPLHLLFNSAFFSSIGNNGYDVVFANPSYLDGAPFNYTTRQTAVSVPDLPESGLRLQQKYMQDPGAFTTLQNQECINKYATGLLTDRRSVIVITNDQPSSPENGSVLMIMSMGVSSTTTENYQWLCPIPYGLSSYDGKDYTIPGLPATYTYSNTDPCPERVNKGQIVGQDWQPTNITAEYCLSESIQEECGFYANIAIIWVVVFCNLVKLGIMSYMVFSPVITQPLMTIGDAVSSFIVDPDSTTENLGPTSIHKIKQLDKRVKPKTWSKVAATLPDRLTQHPTIDAPSRPPQATEADIKPEHKWNLPPSRQWQPSPKGPHLAASASKTRWTVVFVYFALCVSTVAVLLYIAIWRINNAPTSFAALFQRGFGKVSSDMVINGWEIESMSPDRGVVSSVLVANSPQLALSFLYFALNTLLTLMSSSIEWSRFSINWTLKNHPRSLRTTQPVGEQRRTYFLQLPFRFAVPLIFMSGLLHWLISQSIFLAVISIYDHVGTLERAFSTASCGYSPIGMIFVIMVGSILMLSILAFGSFRMEPGMPIVASCSAAISSCCHVNWQVGMFGGLDEVRLGQEAREEMVKAPVVWGELVGDNERLRFRQDEWQQEADETRYSFVSATGVDWQEKVRTPNVDRARL</sequence>
<dbReference type="RefSeq" id="XP_008711775.1">
    <property type="nucleotide sequence ID" value="XM_008713553.1"/>
</dbReference>
<gene>
    <name evidence="3" type="ORF">HMPREF1541_01253</name>
</gene>